<name>A0A0M3KB53_ANISI</name>
<dbReference type="Pfam" id="PF14551">
    <property type="entry name" value="MCM_N"/>
    <property type="match status" value="1"/>
</dbReference>
<evidence type="ECO:0000313" key="4">
    <source>
        <dbReference type="Proteomes" id="UP000267096"/>
    </source>
</evidence>
<dbReference type="GO" id="GO:0042555">
    <property type="term" value="C:MCM complex"/>
    <property type="evidence" value="ECO:0007669"/>
    <property type="project" value="InterPro"/>
</dbReference>
<feature type="compositionally biased region" description="Basic and acidic residues" evidence="1">
    <location>
        <begin position="14"/>
        <end position="24"/>
    </location>
</feature>
<feature type="domain" description="MCM N-terminal" evidence="2">
    <location>
        <begin position="196"/>
        <end position="259"/>
    </location>
</feature>
<feature type="region of interest" description="Disordered" evidence="1">
    <location>
        <begin position="1"/>
        <end position="165"/>
    </location>
</feature>
<feature type="compositionally biased region" description="Acidic residues" evidence="1">
    <location>
        <begin position="156"/>
        <end position="165"/>
    </location>
</feature>
<proteinExistence type="predicted"/>
<gene>
    <name evidence="3" type="ORF">ASIM_LOCUS17601</name>
</gene>
<feature type="compositionally biased region" description="Basic and acidic residues" evidence="1">
    <location>
        <begin position="114"/>
        <end position="126"/>
    </location>
</feature>
<feature type="compositionally biased region" description="Acidic residues" evidence="1">
    <location>
        <begin position="50"/>
        <end position="74"/>
    </location>
</feature>
<protein>
    <submittedName>
        <fullName evidence="5">DNA replication licensing factor MCM2 (inferred by orthology to a human protein)</fullName>
    </submittedName>
</protein>
<dbReference type="Pfam" id="PF12619">
    <property type="entry name" value="MCM2_N"/>
    <property type="match status" value="1"/>
</dbReference>
<dbReference type="GO" id="GO:0005524">
    <property type="term" value="F:ATP binding"/>
    <property type="evidence" value="ECO:0007669"/>
    <property type="project" value="InterPro"/>
</dbReference>
<dbReference type="GO" id="GO:0003677">
    <property type="term" value="F:DNA binding"/>
    <property type="evidence" value="ECO:0007669"/>
    <property type="project" value="InterPro"/>
</dbReference>
<evidence type="ECO:0000259" key="2">
    <source>
        <dbReference type="Pfam" id="PF14551"/>
    </source>
</evidence>
<dbReference type="GO" id="GO:0006270">
    <property type="term" value="P:DNA replication initiation"/>
    <property type="evidence" value="ECO:0007669"/>
    <property type="project" value="InterPro"/>
</dbReference>
<feature type="compositionally biased region" description="Acidic residues" evidence="1">
    <location>
        <begin position="127"/>
        <end position="139"/>
    </location>
</feature>
<evidence type="ECO:0000256" key="1">
    <source>
        <dbReference type="SAM" id="MobiDB-lite"/>
    </source>
</evidence>
<evidence type="ECO:0000313" key="5">
    <source>
        <dbReference type="WBParaSite" id="ASIM_0001820001-mRNA-1"/>
    </source>
</evidence>
<dbReference type="EMBL" id="UYRR01034322">
    <property type="protein sequence ID" value="VDK60791.1"/>
    <property type="molecule type" value="Genomic_DNA"/>
</dbReference>
<reference evidence="5" key="1">
    <citation type="submission" date="2017-02" db="UniProtKB">
        <authorList>
            <consortium name="WormBaseParasite"/>
        </authorList>
    </citation>
    <scope>IDENTIFICATION</scope>
</reference>
<dbReference type="InterPro" id="IPR008045">
    <property type="entry name" value="MCM2"/>
</dbReference>
<dbReference type="Proteomes" id="UP000267096">
    <property type="component" value="Unassembled WGS sequence"/>
</dbReference>
<dbReference type="Gene3D" id="3.30.1640.10">
    <property type="entry name" value="mini-chromosome maintenance (MCM) complex, chain A, domain 1"/>
    <property type="match status" value="1"/>
</dbReference>
<evidence type="ECO:0000313" key="3">
    <source>
        <dbReference type="EMBL" id="VDK60791.1"/>
    </source>
</evidence>
<keyword evidence="4" id="KW-1185">Reference proteome</keyword>
<feature type="compositionally biased region" description="Basic and acidic residues" evidence="1">
    <location>
        <begin position="80"/>
        <end position="89"/>
    </location>
</feature>
<reference evidence="3 4" key="2">
    <citation type="submission" date="2018-11" db="EMBL/GenBank/DDBJ databases">
        <authorList>
            <consortium name="Pathogen Informatics"/>
        </authorList>
    </citation>
    <scope>NUCLEOTIDE SEQUENCE [LARGE SCALE GENOMIC DNA]</scope>
</reference>
<organism evidence="5">
    <name type="scientific">Anisakis simplex</name>
    <name type="common">Herring worm</name>
    <dbReference type="NCBI Taxonomy" id="6269"/>
    <lineage>
        <taxon>Eukaryota</taxon>
        <taxon>Metazoa</taxon>
        <taxon>Ecdysozoa</taxon>
        <taxon>Nematoda</taxon>
        <taxon>Chromadorea</taxon>
        <taxon>Rhabditida</taxon>
        <taxon>Spirurina</taxon>
        <taxon>Ascaridomorpha</taxon>
        <taxon>Ascaridoidea</taxon>
        <taxon>Anisakidae</taxon>
        <taxon>Anisakis</taxon>
        <taxon>Anisakis simplex complex</taxon>
    </lineage>
</organism>
<dbReference type="WBParaSite" id="ASIM_0001820001-mRNA-1">
    <property type="protein sequence ID" value="ASIM_0001820001-mRNA-1"/>
    <property type="gene ID" value="ASIM_0001820001"/>
</dbReference>
<feature type="compositionally biased region" description="Low complexity" evidence="1">
    <location>
        <begin position="1"/>
        <end position="11"/>
    </location>
</feature>
<accession>A0A0M3KB53</accession>
<dbReference type="GO" id="GO:0005634">
    <property type="term" value="C:nucleus"/>
    <property type="evidence" value="ECO:0007669"/>
    <property type="project" value="InterPro"/>
</dbReference>
<dbReference type="InterPro" id="IPR027925">
    <property type="entry name" value="MCM_N"/>
</dbReference>
<dbReference type="OrthoDB" id="844at2759"/>
<sequence>MSQRSIRSSTRSRGRAESRAEDGSAPRSGDMFTPADADDGDAVSGRDQPNEEFDELAELFGDEDQVQEDEEEGENLFGDNMERDYRPQPELDVYSESGLDDASELTELSLSARRAAEREMDQRDNLMDEDALFYEQDDEAAGRRRRRPRRGRAGEEEPTLEGLEEEEEIPVDILENMRGRTIREHVSEEAVGKEIERRFKSFLRAYKDPASRKVKYIEAIKQMVADNRESLEVDYDDLAHETGEQNICYFLPEAPNEVCILVILVKIQMA</sequence>
<dbReference type="AlphaFoldDB" id="A0A0M3KB53"/>